<accession>A0AAD3HGJ0</accession>
<evidence type="ECO:0000256" key="1">
    <source>
        <dbReference type="ARBA" id="ARBA00001933"/>
    </source>
</evidence>
<dbReference type="Proteomes" id="UP001054857">
    <property type="component" value="Unassembled WGS sequence"/>
</dbReference>
<feature type="non-terminal residue" evidence="5">
    <location>
        <position position="117"/>
    </location>
</feature>
<dbReference type="PANTHER" id="PTHR43780">
    <property type="entry name" value="1-AMINOCYCLOPROPANE-1-CARBOXYLATE DEAMINASE-RELATED"/>
    <property type="match status" value="1"/>
</dbReference>
<evidence type="ECO:0000256" key="2">
    <source>
        <dbReference type="ARBA" id="ARBA00008639"/>
    </source>
</evidence>
<dbReference type="InterPro" id="IPR036052">
    <property type="entry name" value="TrpB-like_PALP_sf"/>
</dbReference>
<proteinExistence type="inferred from homology"/>
<feature type="compositionally biased region" description="Low complexity" evidence="4">
    <location>
        <begin position="50"/>
        <end position="73"/>
    </location>
</feature>
<dbReference type="PANTHER" id="PTHR43780:SF7">
    <property type="entry name" value="D-CYSTEINE DESULFHYDRASE 2, MITOCHONDRIAL"/>
    <property type="match status" value="1"/>
</dbReference>
<dbReference type="EMBL" id="BMAR01000001">
    <property type="protein sequence ID" value="GFR39828.1"/>
    <property type="molecule type" value="Genomic_DNA"/>
</dbReference>
<dbReference type="AlphaFoldDB" id="A0AAD3HGJ0"/>
<reference evidence="5 6" key="1">
    <citation type="journal article" date="2021" name="Sci. Rep.">
        <title>Genome sequencing of the multicellular alga Astrephomene provides insights into convergent evolution of germ-soma differentiation.</title>
        <authorList>
            <person name="Yamashita S."/>
            <person name="Yamamoto K."/>
            <person name="Matsuzaki R."/>
            <person name="Suzuki S."/>
            <person name="Yamaguchi H."/>
            <person name="Hirooka S."/>
            <person name="Minakuchi Y."/>
            <person name="Miyagishima S."/>
            <person name="Kawachi M."/>
            <person name="Toyoda A."/>
            <person name="Nozaki H."/>
        </authorList>
    </citation>
    <scope>NUCLEOTIDE SEQUENCE [LARGE SCALE GENOMIC DNA]</scope>
    <source>
        <strain evidence="5 6">NIES-4017</strain>
    </source>
</reference>
<comment type="similarity">
    <text evidence="2">Belongs to the ACC deaminase/D-cysteine desulfhydrase family.</text>
</comment>
<organism evidence="5 6">
    <name type="scientific">Astrephomene gubernaculifera</name>
    <dbReference type="NCBI Taxonomy" id="47775"/>
    <lineage>
        <taxon>Eukaryota</taxon>
        <taxon>Viridiplantae</taxon>
        <taxon>Chlorophyta</taxon>
        <taxon>core chlorophytes</taxon>
        <taxon>Chlorophyceae</taxon>
        <taxon>CS clade</taxon>
        <taxon>Chlamydomonadales</taxon>
        <taxon>Astrephomenaceae</taxon>
        <taxon>Astrephomene</taxon>
    </lineage>
</organism>
<keyword evidence="6" id="KW-1185">Reference proteome</keyword>
<dbReference type="InterPro" id="IPR027278">
    <property type="entry name" value="ACCD_DCysDesulf"/>
</dbReference>
<comment type="cofactor">
    <cofactor evidence="1">
        <name>pyridoxal 5'-phosphate</name>
        <dbReference type="ChEBI" id="CHEBI:597326"/>
    </cofactor>
</comment>
<feature type="non-terminal residue" evidence="5">
    <location>
        <position position="1"/>
    </location>
</feature>
<dbReference type="Gene3D" id="3.40.50.1100">
    <property type="match status" value="1"/>
</dbReference>
<comment type="caution">
    <text evidence="5">The sequence shown here is derived from an EMBL/GenBank/DDBJ whole genome shotgun (WGS) entry which is preliminary data.</text>
</comment>
<evidence type="ECO:0000313" key="5">
    <source>
        <dbReference type="EMBL" id="GFR39828.1"/>
    </source>
</evidence>
<evidence type="ECO:0000313" key="6">
    <source>
        <dbReference type="Proteomes" id="UP001054857"/>
    </source>
</evidence>
<evidence type="ECO:0000256" key="3">
    <source>
        <dbReference type="ARBA" id="ARBA00022898"/>
    </source>
</evidence>
<evidence type="ECO:0000256" key="4">
    <source>
        <dbReference type="SAM" id="MobiDB-lite"/>
    </source>
</evidence>
<name>A0AAD3HGJ0_9CHLO</name>
<gene>
    <name evidence="5" type="ORF">Agub_g321</name>
</gene>
<sequence length="117" mass="11969">RCVPRKFGRVLEGDIAACKQIAQSYGIGLDPIYSLAAWEMACRQATVDASSSSFSSSGSSCTSSFSASSSSYSNLPPSTADSEGCEVRCSSGHVAMSTAGGTDPRVTKVSPANLTAT</sequence>
<keyword evidence="3" id="KW-0663">Pyridoxal phosphate</keyword>
<feature type="region of interest" description="Disordered" evidence="4">
    <location>
        <begin position="50"/>
        <end position="117"/>
    </location>
</feature>
<dbReference type="GO" id="GO:0019148">
    <property type="term" value="F:D-cysteine desulfhydrase activity"/>
    <property type="evidence" value="ECO:0007669"/>
    <property type="project" value="TreeGrafter"/>
</dbReference>
<protein>
    <submittedName>
        <fullName evidence="5">Uncharacterized protein</fullName>
    </submittedName>
</protein>